<name>A0A6F8PQK3_9GAMM</name>
<dbReference type="EMBL" id="AP021888">
    <property type="protein sequence ID" value="BBP44308.1"/>
    <property type="molecule type" value="Genomic_DNA"/>
</dbReference>
<dbReference type="AlphaFoldDB" id="A0A6F8PQK3"/>
<organism evidence="1 2">
    <name type="scientific">Thiosulfativibrio zosterae</name>
    <dbReference type="NCBI Taxonomy" id="2675053"/>
    <lineage>
        <taxon>Bacteria</taxon>
        <taxon>Pseudomonadati</taxon>
        <taxon>Pseudomonadota</taxon>
        <taxon>Gammaproteobacteria</taxon>
        <taxon>Thiotrichales</taxon>
        <taxon>Piscirickettsiaceae</taxon>
        <taxon>Thiosulfativibrio</taxon>
    </lineage>
</organism>
<dbReference type="KEGG" id="tzo:THMIRHAT_20540"/>
<sequence length="298" mass="34971">MKLNSFVRALKLRAILPALKFLPKNWAYPIASYIGYKLFFIFEKEWVNQYREGIQNFYAVDFKTAVNWTKLHFQMLAREEMDSFFYPKIKVLDDFKHISYDANFENDLKEFKEDPNGKIIIMSHFGRPLSSIGYLGLHTNNVGMLSQAVDQTNPHLDPTTRTYLNYKMQNVARISGGQWFKTNQNPILMYKALKNKESIVIMFDIPEGDISRQIRPRFEKGFLKVAPGIVRLARKTHANLYYAENIDNGNSTICRVIKLSNEPETALSEAAEQLSKTLRDKPWLWWQWNIINILWEKE</sequence>
<evidence type="ECO:0000313" key="1">
    <source>
        <dbReference type="EMBL" id="BBP44308.1"/>
    </source>
</evidence>
<dbReference type="RefSeq" id="WP_173292035.1">
    <property type="nucleotide sequence ID" value="NZ_AP021888.1"/>
</dbReference>
<proteinExistence type="predicted"/>
<evidence type="ECO:0008006" key="3">
    <source>
        <dbReference type="Google" id="ProtNLM"/>
    </source>
</evidence>
<protein>
    <recommendedName>
        <fullName evidence="3">Lipid A biosynthesis lauroyl acyltransferase</fullName>
    </recommendedName>
</protein>
<gene>
    <name evidence="1" type="ORF">THMIRHAT_20540</name>
</gene>
<keyword evidence="2" id="KW-1185">Reference proteome</keyword>
<accession>A0A6F8PQK3</accession>
<dbReference type="Proteomes" id="UP000501466">
    <property type="component" value="Chromosome"/>
</dbReference>
<reference evidence="2" key="1">
    <citation type="submission" date="2019-11" db="EMBL/GenBank/DDBJ databases">
        <title>Isolation and characterization of two novel species in the genus Thiomicrorhabdus.</title>
        <authorList>
            <person name="Mochizuki J."/>
            <person name="Kojima H."/>
            <person name="Fukui M."/>
        </authorList>
    </citation>
    <scope>NUCLEOTIDE SEQUENCE [LARGE SCALE GENOMIC DNA]</scope>
    <source>
        <strain evidence="2">AkT22</strain>
    </source>
</reference>
<evidence type="ECO:0000313" key="2">
    <source>
        <dbReference type="Proteomes" id="UP000501466"/>
    </source>
</evidence>